<dbReference type="InterPro" id="IPR017981">
    <property type="entry name" value="GPCR_2-like_7TM"/>
</dbReference>
<keyword evidence="4 6" id="KW-0472">Membrane</keyword>
<evidence type="ECO:0000256" key="3">
    <source>
        <dbReference type="ARBA" id="ARBA00022989"/>
    </source>
</evidence>
<dbReference type="OrthoDB" id="18453at2759"/>
<feature type="transmembrane region" description="Helical" evidence="6">
    <location>
        <begin position="123"/>
        <end position="143"/>
    </location>
</feature>
<dbReference type="GO" id="GO:0007189">
    <property type="term" value="P:adenylate cyclase-activating G protein-coupled receptor signaling pathway"/>
    <property type="evidence" value="ECO:0007669"/>
    <property type="project" value="TreeGrafter"/>
</dbReference>
<dbReference type="InterPro" id="IPR017452">
    <property type="entry name" value="GPCR_Rhodpsn_7TM"/>
</dbReference>
<evidence type="ECO:0008006" key="11">
    <source>
        <dbReference type="Google" id="ProtNLM"/>
    </source>
</evidence>
<protein>
    <recommendedName>
        <fullName evidence="11">G-protein coupled receptors family 2 profile 2 domain-containing protein</fullName>
    </recommendedName>
</protein>
<feature type="transmembrane region" description="Helical" evidence="6">
    <location>
        <begin position="307"/>
        <end position="328"/>
    </location>
</feature>
<dbReference type="InterPro" id="IPR022343">
    <property type="entry name" value="GCR1-cAMP_receptor"/>
</dbReference>
<dbReference type="AlphaFoldDB" id="A0A395T907"/>
<dbReference type="Proteomes" id="UP000266234">
    <property type="component" value="Unassembled WGS sequence"/>
</dbReference>
<keyword evidence="10" id="KW-1185">Reference proteome</keyword>
<comment type="caution">
    <text evidence="9">The sequence shown here is derived from an EMBL/GenBank/DDBJ whole genome shotgun (WGS) entry which is preliminary data.</text>
</comment>
<evidence type="ECO:0000256" key="1">
    <source>
        <dbReference type="ARBA" id="ARBA00004141"/>
    </source>
</evidence>
<feature type="transmembrane region" description="Helical" evidence="6">
    <location>
        <begin position="12"/>
        <end position="38"/>
    </location>
</feature>
<dbReference type="GO" id="GO:0005886">
    <property type="term" value="C:plasma membrane"/>
    <property type="evidence" value="ECO:0007669"/>
    <property type="project" value="TreeGrafter"/>
</dbReference>
<dbReference type="Pfam" id="PF00002">
    <property type="entry name" value="7tm_2"/>
    <property type="match status" value="1"/>
</dbReference>
<dbReference type="PANTHER" id="PTHR23112:SF22">
    <property type="entry name" value="G-PROTEIN COUPLED RECEPTOR"/>
    <property type="match status" value="1"/>
</dbReference>
<feature type="domain" description="G-protein coupled receptors family 2 profile 2" evidence="7">
    <location>
        <begin position="12"/>
        <end position="369"/>
    </location>
</feature>
<evidence type="ECO:0000313" key="9">
    <source>
        <dbReference type="EMBL" id="RGP80792.1"/>
    </source>
</evidence>
<sequence length="441" mass="49342">MSASEALSESQLAALSVVERICSVFSLLGSIFIIVTFVSSKAFHKPINRLVFYASFGNMLSNVGTLMARHYVGSPESAGCQFQAFLIQMFMPADAFWSLSMAINVYLTFYLKFDAQRLRKMEIPYLIGCYGVPFVPAFVYIFIQKQGQRMYGNAMLWCWVSTEWDIWRIITFYGPVWLVIAVTLFIYIRAGNTIYQKRRELDDFSSTDRDLTYGADNLGTIKTTEVSVTSEAMPSNGIQLQSMSPGPSDPDSNGVYSVHISAPGNSAIASEGVPIERQQTRASVAVPQQRSGGNPARKRNRELNNASWQYTKVALLFFTAILITWVPSSANRVYSVLNTKSASVPLEFMSAFVLPLQGFWNAIIYMVTSWSACKTLLTDLRQGRRPHLTELVDGMAPEIVGNHNRRHSLPQFRVTSTSNKFETESMTELARESRPASDDGQ</sequence>
<dbReference type="SUPFAM" id="SSF81321">
    <property type="entry name" value="Family A G protein-coupled receptor-like"/>
    <property type="match status" value="1"/>
</dbReference>
<keyword evidence="3 6" id="KW-1133">Transmembrane helix</keyword>
<dbReference type="PROSITE" id="PS50262">
    <property type="entry name" value="G_PROTEIN_RECEP_F1_2"/>
    <property type="match status" value="1"/>
</dbReference>
<organism evidence="9 10">
    <name type="scientific">Fusarium longipes</name>
    <dbReference type="NCBI Taxonomy" id="694270"/>
    <lineage>
        <taxon>Eukaryota</taxon>
        <taxon>Fungi</taxon>
        <taxon>Dikarya</taxon>
        <taxon>Ascomycota</taxon>
        <taxon>Pezizomycotina</taxon>
        <taxon>Sordariomycetes</taxon>
        <taxon>Hypocreomycetidae</taxon>
        <taxon>Hypocreales</taxon>
        <taxon>Nectriaceae</taxon>
        <taxon>Fusarium</taxon>
    </lineage>
</organism>
<comment type="subcellular location">
    <subcellularLocation>
        <location evidence="1">Membrane</location>
        <topology evidence="1">Multi-pass membrane protein</topology>
    </subcellularLocation>
</comment>
<gene>
    <name evidence="9" type="ORF">FLONG3_1133</name>
</gene>
<evidence type="ECO:0000256" key="4">
    <source>
        <dbReference type="ARBA" id="ARBA00023136"/>
    </source>
</evidence>
<reference evidence="9 10" key="1">
    <citation type="journal article" date="2018" name="PLoS Pathog.">
        <title>Evolution of structural diversity of trichothecenes, a family of toxins produced by plant pathogenic and entomopathogenic fungi.</title>
        <authorList>
            <person name="Proctor R.H."/>
            <person name="McCormick S.P."/>
            <person name="Kim H.S."/>
            <person name="Cardoza R.E."/>
            <person name="Stanley A.M."/>
            <person name="Lindo L."/>
            <person name="Kelly A."/>
            <person name="Brown D.W."/>
            <person name="Lee T."/>
            <person name="Vaughan M.M."/>
            <person name="Alexander N.J."/>
            <person name="Busman M."/>
            <person name="Gutierrez S."/>
        </authorList>
    </citation>
    <scope>NUCLEOTIDE SEQUENCE [LARGE SCALE GENOMIC DNA]</scope>
    <source>
        <strain evidence="9 10">NRRL 20695</strain>
    </source>
</reference>
<evidence type="ECO:0000259" key="7">
    <source>
        <dbReference type="PROSITE" id="PS50261"/>
    </source>
</evidence>
<evidence type="ECO:0000256" key="6">
    <source>
        <dbReference type="SAM" id="Phobius"/>
    </source>
</evidence>
<proteinExistence type="predicted"/>
<feature type="transmembrane region" description="Helical" evidence="6">
    <location>
        <begin position="50"/>
        <end position="72"/>
    </location>
</feature>
<feature type="transmembrane region" description="Helical" evidence="6">
    <location>
        <begin position="84"/>
        <end position="111"/>
    </location>
</feature>
<dbReference type="PRINTS" id="PR02001">
    <property type="entry name" value="GCR1CAMPR"/>
</dbReference>
<evidence type="ECO:0000256" key="5">
    <source>
        <dbReference type="SAM" id="MobiDB-lite"/>
    </source>
</evidence>
<accession>A0A395T907</accession>
<keyword evidence="2 6" id="KW-0812">Transmembrane</keyword>
<dbReference type="GO" id="GO:0004930">
    <property type="term" value="F:G protein-coupled receptor activity"/>
    <property type="evidence" value="ECO:0007669"/>
    <property type="project" value="InterPro"/>
</dbReference>
<dbReference type="STRING" id="694270.A0A395T907"/>
<name>A0A395T907_9HYPO</name>
<feature type="transmembrane region" description="Helical" evidence="6">
    <location>
        <begin position="348"/>
        <end position="367"/>
    </location>
</feature>
<evidence type="ECO:0000259" key="8">
    <source>
        <dbReference type="PROSITE" id="PS50262"/>
    </source>
</evidence>
<dbReference type="PANTHER" id="PTHR23112">
    <property type="entry name" value="G PROTEIN-COUPLED RECEPTOR 157-RELATED"/>
    <property type="match status" value="1"/>
</dbReference>
<evidence type="ECO:0000256" key="2">
    <source>
        <dbReference type="ARBA" id="ARBA00022692"/>
    </source>
</evidence>
<dbReference type="Gene3D" id="1.20.1070.10">
    <property type="entry name" value="Rhodopsin 7-helix transmembrane proteins"/>
    <property type="match status" value="1"/>
</dbReference>
<evidence type="ECO:0000313" key="10">
    <source>
        <dbReference type="Proteomes" id="UP000266234"/>
    </source>
</evidence>
<feature type="compositionally biased region" description="Basic and acidic residues" evidence="5">
    <location>
        <begin position="429"/>
        <end position="441"/>
    </location>
</feature>
<feature type="region of interest" description="Disordered" evidence="5">
    <location>
        <begin position="419"/>
        <end position="441"/>
    </location>
</feature>
<dbReference type="GO" id="GO:0007166">
    <property type="term" value="P:cell surface receptor signaling pathway"/>
    <property type="evidence" value="ECO:0007669"/>
    <property type="project" value="InterPro"/>
</dbReference>
<feature type="transmembrane region" description="Helical" evidence="6">
    <location>
        <begin position="166"/>
        <end position="188"/>
    </location>
</feature>
<dbReference type="PROSITE" id="PS50261">
    <property type="entry name" value="G_PROTEIN_RECEP_F2_4"/>
    <property type="match status" value="1"/>
</dbReference>
<dbReference type="InterPro" id="IPR000832">
    <property type="entry name" value="GPCR_2_secretin-like"/>
</dbReference>
<feature type="domain" description="G-protein coupled receptors family 1 profile" evidence="8">
    <location>
        <begin position="29"/>
        <end position="365"/>
    </location>
</feature>
<dbReference type="EMBL" id="PXOG01000024">
    <property type="protein sequence ID" value="RGP80792.1"/>
    <property type="molecule type" value="Genomic_DNA"/>
</dbReference>